<name>A0A6G1HJK9_9PEZI</name>
<sequence>MRPPFTGIQANRKSRGHLFRASCRQRQSQFFHWIDPVLPRCPTRLQRLSPLHHRENHKSLSRNSPIPRCILNRRRGGSGPPLHHLRLYHRSDMHEHISSPASPKAPIQSIYLTKREFRYRFHLAGTVRCTVQVLPITTLRSTALVLPITNLRHTYILHMPSERRNLRQQCTRLLRKQV</sequence>
<dbReference type="Proteomes" id="UP000799640">
    <property type="component" value="Unassembled WGS sequence"/>
</dbReference>
<organism evidence="1 2">
    <name type="scientific">Trichodelitschia bisporula</name>
    <dbReference type="NCBI Taxonomy" id="703511"/>
    <lineage>
        <taxon>Eukaryota</taxon>
        <taxon>Fungi</taxon>
        <taxon>Dikarya</taxon>
        <taxon>Ascomycota</taxon>
        <taxon>Pezizomycotina</taxon>
        <taxon>Dothideomycetes</taxon>
        <taxon>Dothideomycetes incertae sedis</taxon>
        <taxon>Phaeotrichales</taxon>
        <taxon>Phaeotrichaceae</taxon>
        <taxon>Trichodelitschia</taxon>
    </lineage>
</organism>
<protein>
    <submittedName>
        <fullName evidence="1">Uncharacterized protein</fullName>
    </submittedName>
</protein>
<evidence type="ECO:0000313" key="2">
    <source>
        <dbReference type="Proteomes" id="UP000799640"/>
    </source>
</evidence>
<dbReference type="EMBL" id="ML996709">
    <property type="protein sequence ID" value="KAF2396027.1"/>
    <property type="molecule type" value="Genomic_DNA"/>
</dbReference>
<keyword evidence="2" id="KW-1185">Reference proteome</keyword>
<reference evidence="1" key="1">
    <citation type="journal article" date="2020" name="Stud. Mycol.">
        <title>101 Dothideomycetes genomes: a test case for predicting lifestyles and emergence of pathogens.</title>
        <authorList>
            <person name="Haridas S."/>
            <person name="Albert R."/>
            <person name="Binder M."/>
            <person name="Bloem J."/>
            <person name="Labutti K."/>
            <person name="Salamov A."/>
            <person name="Andreopoulos B."/>
            <person name="Baker S."/>
            <person name="Barry K."/>
            <person name="Bills G."/>
            <person name="Bluhm B."/>
            <person name="Cannon C."/>
            <person name="Castanera R."/>
            <person name="Culley D."/>
            <person name="Daum C."/>
            <person name="Ezra D."/>
            <person name="Gonzalez J."/>
            <person name="Henrissat B."/>
            <person name="Kuo A."/>
            <person name="Liang C."/>
            <person name="Lipzen A."/>
            <person name="Lutzoni F."/>
            <person name="Magnuson J."/>
            <person name="Mondo S."/>
            <person name="Nolan M."/>
            <person name="Ohm R."/>
            <person name="Pangilinan J."/>
            <person name="Park H.-J."/>
            <person name="Ramirez L."/>
            <person name="Alfaro M."/>
            <person name="Sun H."/>
            <person name="Tritt A."/>
            <person name="Yoshinaga Y."/>
            <person name="Zwiers L.-H."/>
            <person name="Turgeon B."/>
            <person name="Goodwin S."/>
            <person name="Spatafora J."/>
            <person name="Crous P."/>
            <person name="Grigoriev I."/>
        </authorList>
    </citation>
    <scope>NUCLEOTIDE SEQUENCE</scope>
    <source>
        <strain evidence="1">CBS 262.69</strain>
    </source>
</reference>
<gene>
    <name evidence="1" type="ORF">EJ06DRAFT_253881</name>
</gene>
<dbReference type="AlphaFoldDB" id="A0A6G1HJK9"/>
<proteinExistence type="predicted"/>
<evidence type="ECO:0000313" key="1">
    <source>
        <dbReference type="EMBL" id="KAF2396027.1"/>
    </source>
</evidence>
<accession>A0A6G1HJK9</accession>